<proteinExistence type="predicted"/>
<dbReference type="InterPro" id="IPR050093">
    <property type="entry name" value="ABC_SmlMolc_Importer"/>
</dbReference>
<organism evidence="5 6">
    <name type="scientific">Butyribacter intestini</name>
    <dbReference type="NCBI Taxonomy" id="1703332"/>
    <lineage>
        <taxon>Bacteria</taxon>
        <taxon>Bacillati</taxon>
        <taxon>Bacillota</taxon>
        <taxon>Clostridia</taxon>
        <taxon>Lachnospirales</taxon>
        <taxon>Lachnospiraceae</taxon>
        <taxon>Butyribacter</taxon>
    </lineage>
</organism>
<evidence type="ECO:0000256" key="3">
    <source>
        <dbReference type="ARBA" id="ARBA00022840"/>
    </source>
</evidence>
<dbReference type="PROSITE" id="PS50893">
    <property type="entry name" value="ABC_TRANSPORTER_2"/>
    <property type="match status" value="1"/>
</dbReference>
<dbReference type="RefSeq" id="WP_022014641.1">
    <property type="nucleotide sequence ID" value="NZ_JAQDCV010000001.1"/>
</dbReference>
<gene>
    <name evidence="5" type="ORF">APZ18_04690</name>
</gene>
<evidence type="ECO:0000256" key="2">
    <source>
        <dbReference type="ARBA" id="ARBA00022741"/>
    </source>
</evidence>
<dbReference type="InterPro" id="IPR027417">
    <property type="entry name" value="P-loop_NTPase"/>
</dbReference>
<dbReference type="Pfam" id="PF00005">
    <property type="entry name" value="ABC_tran"/>
    <property type="match status" value="1"/>
</dbReference>
<dbReference type="SUPFAM" id="SSF52540">
    <property type="entry name" value="P-loop containing nucleoside triphosphate hydrolases"/>
    <property type="match status" value="1"/>
</dbReference>
<dbReference type="InterPro" id="IPR003439">
    <property type="entry name" value="ABC_transporter-like_ATP-bd"/>
</dbReference>
<name>A0AAW3JWC8_9FIRM</name>
<evidence type="ECO:0000259" key="4">
    <source>
        <dbReference type="PROSITE" id="PS50893"/>
    </source>
</evidence>
<evidence type="ECO:0000256" key="1">
    <source>
        <dbReference type="ARBA" id="ARBA00022448"/>
    </source>
</evidence>
<dbReference type="AlphaFoldDB" id="A0AAW3JWC8"/>
<dbReference type="GO" id="GO:0005524">
    <property type="term" value="F:ATP binding"/>
    <property type="evidence" value="ECO:0007669"/>
    <property type="project" value="UniProtKB-KW"/>
</dbReference>
<dbReference type="PROSITE" id="PS00211">
    <property type="entry name" value="ABC_TRANSPORTER_1"/>
    <property type="match status" value="1"/>
</dbReference>
<evidence type="ECO:0000313" key="6">
    <source>
        <dbReference type="Proteomes" id="UP000050833"/>
    </source>
</evidence>
<protein>
    <recommendedName>
        <fullName evidence="4">ABC transporter domain-containing protein</fullName>
    </recommendedName>
</protein>
<accession>A0AAW3JWC8</accession>
<sequence length="377" mass="43254">MALIVKIRKRLDNFELNTDIQTDDDILALSGASGAGKTMILKCIAGIATPDSGYISLNGRVLFDSEKKINLKASLRKTGYLFQDYALFPTMTARENINIVMKKKNHELVDKWLSAYGLEKVADNYPKKLSGGQKQRVAMIRMLASDPECILLDEPFSALDEHIKRKMEVELMEMLENFHKPIIFVSHNREEIYRFADKVCSVEDGIVSRIYDKKYFYYKPETKAQAKLAGCLNFSNISWIDESHVKAVDWGVTLKVKATKESDWGKYHSICIFQNDINIGKHSFTHQKKYIKNENINSETTGMFEDTLNTLKIKSISLSEELYNTCCLCELENGEVITMIKPKENQLFSDKLQDKYIDLLNNVKKITVAKEYIHLLK</sequence>
<dbReference type="PANTHER" id="PTHR42781:SF4">
    <property type="entry name" value="SPERMIDINE_PUTRESCINE IMPORT ATP-BINDING PROTEIN POTA"/>
    <property type="match status" value="1"/>
</dbReference>
<evidence type="ECO:0000313" key="5">
    <source>
        <dbReference type="EMBL" id="KQC86484.1"/>
    </source>
</evidence>
<dbReference type="SMART" id="SM00382">
    <property type="entry name" value="AAA"/>
    <property type="match status" value="1"/>
</dbReference>
<keyword evidence="1" id="KW-0813">Transport</keyword>
<dbReference type="Gene3D" id="3.40.50.300">
    <property type="entry name" value="P-loop containing nucleotide triphosphate hydrolases"/>
    <property type="match status" value="1"/>
</dbReference>
<dbReference type="GO" id="GO:0016887">
    <property type="term" value="F:ATP hydrolysis activity"/>
    <property type="evidence" value="ECO:0007669"/>
    <property type="project" value="InterPro"/>
</dbReference>
<dbReference type="PANTHER" id="PTHR42781">
    <property type="entry name" value="SPERMIDINE/PUTRESCINE IMPORT ATP-BINDING PROTEIN POTA"/>
    <property type="match status" value="1"/>
</dbReference>
<feature type="domain" description="ABC transporter" evidence="4">
    <location>
        <begin position="2"/>
        <end position="229"/>
    </location>
</feature>
<dbReference type="Proteomes" id="UP000050833">
    <property type="component" value="Unassembled WGS sequence"/>
</dbReference>
<dbReference type="InterPro" id="IPR017871">
    <property type="entry name" value="ABC_transporter-like_CS"/>
</dbReference>
<keyword evidence="6" id="KW-1185">Reference proteome</keyword>
<comment type="caution">
    <text evidence="5">The sequence shown here is derived from an EMBL/GenBank/DDBJ whole genome shotgun (WGS) entry which is preliminary data.</text>
</comment>
<dbReference type="InterPro" id="IPR003593">
    <property type="entry name" value="AAA+_ATPase"/>
</dbReference>
<dbReference type="EMBL" id="LLKB01000001">
    <property type="protein sequence ID" value="KQC86484.1"/>
    <property type="molecule type" value="Genomic_DNA"/>
</dbReference>
<reference evidence="5 6" key="1">
    <citation type="submission" date="2015-10" db="EMBL/GenBank/DDBJ databases">
        <title>Butyribacter intestini gen. nov., sp. nov., a butyric acid-producing bacterium of the family Lachnospiraceae isolated from the human faeces.</title>
        <authorList>
            <person name="Zou Y."/>
            <person name="Xue W."/>
            <person name="Luo G."/>
            <person name="Lv M."/>
        </authorList>
    </citation>
    <scope>NUCLEOTIDE SEQUENCE [LARGE SCALE GENOMIC DNA]</scope>
    <source>
        <strain evidence="5 6">TF01-11</strain>
    </source>
</reference>
<keyword evidence="2" id="KW-0547">Nucleotide-binding</keyword>
<keyword evidence="3" id="KW-0067">ATP-binding</keyword>